<evidence type="ECO:0000256" key="1">
    <source>
        <dbReference type="ARBA" id="ARBA00004370"/>
    </source>
</evidence>
<feature type="region of interest" description="Disordered" evidence="6">
    <location>
        <begin position="114"/>
        <end position="184"/>
    </location>
</feature>
<comment type="similarity">
    <text evidence="2">Belongs to the UPF0057 (PMP3) family.</text>
</comment>
<evidence type="ECO:0000256" key="8">
    <source>
        <dbReference type="SAM" id="SignalP"/>
    </source>
</evidence>
<dbReference type="Proteomes" id="UP001303160">
    <property type="component" value="Unassembled WGS sequence"/>
</dbReference>
<sequence>MAADGFDTTAFIALALSFLHPALCVTFLAGCGTDVCINLCLLILGVIPAYFHAWYLVYVYLDNKKLLKAPIGGRPFVYSDRLNGLDTLNRSTASLPAPRTSTEVVAAHRRNPAVQEKLAQEQKPATKTKPAIEPTSGRPTPVSTPGPSIKSKAAQPTSARATPTPSPLPLLDNRDGHSPKTKDQ</sequence>
<feature type="transmembrane region" description="Helical" evidence="7">
    <location>
        <begin position="40"/>
        <end position="61"/>
    </location>
</feature>
<proteinExistence type="inferred from homology"/>
<evidence type="ECO:0000256" key="2">
    <source>
        <dbReference type="ARBA" id="ARBA00009530"/>
    </source>
</evidence>
<feature type="compositionally biased region" description="Polar residues" evidence="6">
    <location>
        <begin position="137"/>
        <end position="146"/>
    </location>
</feature>
<dbReference type="Pfam" id="PF01679">
    <property type="entry name" value="Pmp3"/>
    <property type="match status" value="1"/>
</dbReference>
<evidence type="ECO:0000313" key="10">
    <source>
        <dbReference type="Proteomes" id="UP001303160"/>
    </source>
</evidence>
<gene>
    <name evidence="9" type="ORF">QBC40DRAFT_104620</name>
</gene>
<feature type="compositionally biased region" description="Basic and acidic residues" evidence="6">
    <location>
        <begin position="172"/>
        <end position="184"/>
    </location>
</feature>
<reference evidence="9" key="1">
    <citation type="journal article" date="2023" name="Mol. Phylogenet. Evol.">
        <title>Genome-scale phylogeny and comparative genomics of the fungal order Sordariales.</title>
        <authorList>
            <person name="Hensen N."/>
            <person name="Bonometti L."/>
            <person name="Westerberg I."/>
            <person name="Brannstrom I.O."/>
            <person name="Guillou S."/>
            <person name="Cros-Aarteil S."/>
            <person name="Calhoun S."/>
            <person name="Haridas S."/>
            <person name="Kuo A."/>
            <person name="Mondo S."/>
            <person name="Pangilinan J."/>
            <person name="Riley R."/>
            <person name="LaButti K."/>
            <person name="Andreopoulos B."/>
            <person name="Lipzen A."/>
            <person name="Chen C."/>
            <person name="Yan M."/>
            <person name="Daum C."/>
            <person name="Ng V."/>
            <person name="Clum A."/>
            <person name="Steindorff A."/>
            <person name="Ohm R.A."/>
            <person name="Martin F."/>
            <person name="Silar P."/>
            <person name="Natvig D.O."/>
            <person name="Lalanne C."/>
            <person name="Gautier V."/>
            <person name="Ament-Velasquez S.L."/>
            <person name="Kruys A."/>
            <person name="Hutchinson M.I."/>
            <person name="Powell A.J."/>
            <person name="Barry K."/>
            <person name="Miller A.N."/>
            <person name="Grigoriev I.V."/>
            <person name="Debuchy R."/>
            <person name="Gladieux P."/>
            <person name="Hiltunen Thoren M."/>
            <person name="Johannesson H."/>
        </authorList>
    </citation>
    <scope>NUCLEOTIDE SEQUENCE</scope>
    <source>
        <strain evidence="9">CBS 315.58</strain>
    </source>
</reference>
<comment type="subcellular location">
    <subcellularLocation>
        <location evidence="1">Membrane</location>
    </subcellularLocation>
</comment>
<evidence type="ECO:0000256" key="6">
    <source>
        <dbReference type="SAM" id="MobiDB-lite"/>
    </source>
</evidence>
<feature type="chain" id="PRO_5042918508" evidence="8">
    <location>
        <begin position="25"/>
        <end position="184"/>
    </location>
</feature>
<evidence type="ECO:0000256" key="4">
    <source>
        <dbReference type="ARBA" id="ARBA00022989"/>
    </source>
</evidence>
<evidence type="ECO:0000256" key="5">
    <source>
        <dbReference type="ARBA" id="ARBA00023136"/>
    </source>
</evidence>
<evidence type="ECO:0000256" key="7">
    <source>
        <dbReference type="SAM" id="Phobius"/>
    </source>
</evidence>
<dbReference type="GO" id="GO:0016020">
    <property type="term" value="C:membrane"/>
    <property type="evidence" value="ECO:0007669"/>
    <property type="project" value="UniProtKB-SubCell"/>
</dbReference>
<protein>
    <submittedName>
        <fullName evidence="9">Uncharacterized protein</fullName>
    </submittedName>
</protein>
<feature type="signal peptide" evidence="8">
    <location>
        <begin position="1"/>
        <end position="24"/>
    </location>
</feature>
<keyword evidence="8" id="KW-0732">Signal</keyword>
<name>A0AAN7AYH5_9PEZI</name>
<dbReference type="InterPro" id="IPR000612">
    <property type="entry name" value="PMP3"/>
</dbReference>
<evidence type="ECO:0000313" key="9">
    <source>
        <dbReference type="EMBL" id="KAK4204263.1"/>
    </source>
</evidence>
<reference evidence="9" key="2">
    <citation type="submission" date="2023-05" db="EMBL/GenBank/DDBJ databases">
        <authorList>
            <consortium name="Lawrence Berkeley National Laboratory"/>
            <person name="Steindorff A."/>
            <person name="Hensen N."/>
            <person name="Bonometti L."/>
            <person name="Westerberg I."/>
            <person name="Brannstrom I.O."/>
            <person name="Guillou S."/>
            <person name="Cros-Aarteil S."/>
            <person name="Calhoun S."/>
            <person name="Haridas S."/>
            <person name="Kuo A."/>
            <person name="Mondo S."/>
            <person name="Pangilinan J."/>
            <person name="Riley R."/>
            <person name="Labutti K."/>
            <person name="Andreopoulos B."/>
            <person name="Lipzen A."/>
            <person name="Chen C."/>
            <person name="Yanf M."/>
            <person name="Daum C."/>
            <person name="Ng V."/>
            <person name="Clum A."/>
            <person name="Ohm R."/>
            <person name="Martin F."/>
            <person name="Silar P."/>
            <person name="Natvig D."/>
            <person name="Lalanne C."/>
            <person name="Gautier V."/>
            <person name="Ament-Velasquez S.L."/>
            <person name="Kruys A."/>
            <person name="Hutchinson M.I."/>
            <person name="Powell A.J."/>
            <person name="Barry K."/>
            <person name="Miller A.N."/>
            <person name="Grigoriev I.V."/>
            <person name="Debuchy R."/>
            <person name="Gladieux P."/>
            <person name="Thoren M.H."/>
            <person name="Johannesson H."/>
        </authorList>
    </citation>
    <scope>NUCLEOTIDE SEQUENCE</scope>
    <source>
        <strain evidence="9">CBS 315.58</strain>
    </source>
</reference>
<keyword evidence="5 7" id="KW-0472">Membrane</keyword>
<keyword evidence="10" id="KW-1185">Reference proteome</keyword>
<evidence type="ECO:0000256" key="3">
    <source>
        <dbReference type="ARBA" id="ARBA00022692"/>
    </source>
</evidence>
<comment type="caution">
    <text evidence="9">The sequence shown here is derived from an EMBL/GenBank/DDBJ whole genome shotgun (WGS) entry which is preliminary data.</text>
</comment>
<dbReference type="EMBL" id="MU863883">
    <property type="protein sequence ID" value="KAK4204263.1"/>
    <property type="molecule type" value="Genomic_DNA"/>
</dbReference>
<keyword evidence="3 7" id="KW-0812">Transmembrane</keyword>
<organism evidence="9 10">
    <name type="scientific">Triangularia verruculosa</name>
    <dbReference type="NCBI Taxonomy" id="2587418"/>
    <lineage>
        <taxon>Eukaryota</taxon>
        <taxon>Fungi</taxon>
        <taxon>Dikarya</taxon>
        <taxon>Ascomycota</taxon>
        <taxon>Pezizomycotina</taxon>
        <taxon>Sordariomycetes</taxon>
        <taxon>Sordariomycetidae</taxon>
        <taxon>Sordariales</taxon>
        <taxon>Podosporaceae</taxon>
        <taxon>Triangularia</taxon>
    </lineage>
</organism>
<dbReference type="AlphaFoldDB" id="A0AAN7AYH5"/>
<feature type="compositionally biased region" description="Low complexity" evidence="6">
    <location>
        <begin position="153"/>
        <end position="163"/>
    </location>
</feature>
<keyword evidence="4 7" id="KW-1133">Transmembrane helix</keyword>
<accession>A0AAN7AYH5</accession>